<evidence type="ECO:0000256" key="3">
    <source>
        <dbReference type="ARBA" id="ARBA00022475"/>
    </source>
</evidence>
<feature type="transmembrane region" description="Helical" evidence="9">
    <location>
        <begin position="69"/>
        <end position="92"/>
    </location>
</feature>
<keyword evidence="2" id="KW-0813">Transport</keyword>
<protein>
    <submittedName>
        <fullName evidence="10">Ribose transport system permease protein</fullName>
    </submittedName>
</protein>
<dbReference type="GO" id="GO:0022857">
    <property type="term" value="F:transmembrane transporter activity"/>
    <property type="evidence" value="ECO:0007669"/>
    <property type="project" value="InterPro"/>
</dbReference>
<dbReference type="InterPro" id="IPR001851">
    <property type="entry name" value="ABC_transp_permease"/>
</dbReference>
<evidence type="ECO:0000256" key="1">
    <source>
        <dbReference type="ARBA" id="ARBA00004651"/>
    </source>
</evidence>
<gene>
    <name evidence="10" type="ORF">HDA44_003263</name>
</gene>
<feature type="transmembrane region" description="Helical" evidence="9">
    <location>
        <begin position="190"/>
        <end position="210"/>
    </location>
</feature>
<dbReference type="RefSeq" id="WP_184835247.1">
    <property type="nucleotide sequence ID" value="NZ_BAAAVN010000006.1"/>
</dbReference>
<evidence type="ECO:0000256" key="2">
    <source>
        <dbReference type="ARBA" id="ARBA00022448"/>
    </source>
</evidence>
<feature type="transmembrane region" description="Helical" evidence="9">
    <location>
        <begin position="293"/>
        <end position="312"/>
    </location>
</feature>
<dbReference type="Proteomes" id="UP000558997">
    <property type="component" value="Unassembled WGS sequence"/>
</dbReference>
<sequence length="369" mass="38476">MSVERRSGIVTAESPATPAEADREPARGSGKAVFSKVSWGRYTGLALCIAFVAFFSLRLPDTFPTHTTAASIAGDQAVTLILALGLLVTLAVGQFDLSAAQNLGMSAVICSALLVNHHLNPVLAVLVTVVIGLLVGVVNAVFVSVIGVDSLVATLGMSSVLLAVTEQVSNFQFIGPAPAGFQNLANHDLFGFPIIAAYAVVLCLLVWYVLEHTPIGRRAYAVGANADAARLAGVRTVRYVVGSFVVAALFASLGGVLVAAKIGNVSPSLGPAYLLPSFAACFLGMTQLKPGRFNVWGTVLALLLLAIGVKGLQLMGNKLWVTDLFNGLALLVAVSAAVLSAKRTGRWRRRARRADAARGPKSSVATERS</sequence>
<accession>A0A841DN12</accession>
<dbReference type="PANTHER" id="PTHR32196">
    <property type="entry name" value="ABC TRANSPORTER PERMEASE PROTEIN YPHD-RELATED-RELATED"/>
    <property type="match status" value="1"/>
</dbReference>
<evidence type="ECO:0000256" key="7">
    <source>
        <dbReference type="ARBA" id="ARBA00023136"/>
    </source>
</evidence>
<feature type="transmembrane region" description="Helical" evidence="9">
    <location>
        <begin position="122"/>
        <end position="148"/>
    </location>
</feature>
<reference evidence="10 11" key="1">
    <citation type="submission" date="2020-08" db="EMBL/GenBank/DDBJ databases">
        <title>Sequencing the genomes of 1000 actinobacteria strains.</title>
        <authorList>
            <person name="Klenk H.-P."/>
        </authorList>
    </citation>
    <scope>NUCLEOTIDE SEQUENCE [LARGE SCALE GENOMIC DNA]</scope>
    <source>
        <strain evidence="10 11">DSM 17294</strain>
    </source>
</reference>
<dbReference type="AlphaFoldDB" id="A0A841DN12"/>
<evidence type="ECO:0000256" key="5">
    <source>
        <dbReference type="ARBA" id="ARBA00022692"/>
    </source>
</evidence>
<evidence type="ECO:0000313" key="10">
    <source>
        <dbReference type="EMBL" id="MBB5979922.1"/>
    </source>
</evidence>
<keyword evidence="5 9" id="KW-0812">Transmembrane</keyword>
<feature type="region of interest" description="Disordered" evidence="8">
    <location>
        <begin position="350"/>
        <end position="369"/>
    </location>
</feature>
<name>A0A841DN12_9ACTN</name>
<feature type="region of interest" description="Disordered" evidence="8">
    <location>
        <begin position="1"/>
        <end position="26"/>
    </location>
</feature>
<evidence type="ECO:0000256" key="6">
    <source>
        <dbReference type="ARBA" id="ARBA00022989"/>
    </source>
</evidence>
<dbReference type="GO" id="GO:0005886">
    <property type="term" value="C:plasma membrane"/>
    <property type="evidence" value="ECO:0007669"/>
    <property type="project" value="UniProtKB-SubCell"/>
</dbReference>
<dbReference type="PANTHER" id="PTHR32196:SF21">
    <property type="entry name" value="ABC TRANSPORTER PERMEASE PROTEIN YPHD-RELATED"/>
    <property type="match status" value="1"/>
</dbReference>
<evidence type="ECO:0000256" key="9">
    <source>
        <dbReference type="SAM" id="Phobius"/>
    </source>
</evidence>
<feature type="transmembrane region" description="Helical" evidence="9">
    <location>
        <begin position="239"/>
        <end position="262"/>
    </location>
</feature>
<proteinExistence type="predicted"/>
<comment type="caution">
    <text evidence="10">The sequence shown here is derived from an EMBL/GenBank/DDBJ whole genome shotgun (WGS) entry which is preliminary data.</text>
</comment>
<keyword evidence="11" id="KW-1185">Reference proteome</keyword>
<dbReference type="CDD" id="cd06579">
    <property type="entry name" value="TM_PBP1_transp_AraH_like"/>
    <property type="match status" value="1"/>
</dbReference>
<feature type="transmembrane region" description="Helical" evidence="9">
    <location>
        <begin position="268"/>
        <end position="286"/>
    </location>
</feature>
<keyword evidence="4" id="KW-0997">Cell inner membrane</keyword>
<evidence type="ECO:0000256" key="4">
    <source>
        <dbReference type="ARBA" id="ARBA00022519"/>
    </source>
</evidence>
<comment type="subcellular location">
    <subcellularLocation>
        <location evidence="1">Cell membrane</location>
        <topology evidence="1">Multi-pass membrane protein</topology>
    </subcellularLocation>
</comment>
<evidence type="ECO:0000256" key="8">
    <source>
        <dbReference type="SAM" id="MobiDB-lite"/>
    </source>
</evidence>
<feature type="transmembrane region" description="Helical" evidence="9">
    <location>
        <begin position="39"/>
        <end position="57"/>
    </location>
</feature>
<keyword evidence="3" id="KW-1003">Cell membrane</keyword>
<keyword evidence="7 9" id="KW-0472">Membrane</keyword>
<dbReference type="Pfam" id="PF02653">
    <property type="entry name" value="BPD_transp_2"/>
    <property type="match status" value="1"/>
</dbReference>
<feature type="transmembrane region" description="Helical" evidence="9">
    <location>
        <begin position="324"/>
        <end position="341"/>
    </location>
</feature>
<evidence type="ECO:0000313" key="11">
    <source>
        <dbReference type="Proteomes" id="UP000558997"/>
    </source>
</evidence>
<organism evidence="10 11">
    <name type="scientific">Kribbella solani</name>
    <dbReference type="NCBI Taxonomy" id="236067"/>
    <lineage>
        <taxon>Bacteria</taxon>
        <taxon>Bacillati</taxon>
        <taxon>Actinomycetota</taxon>
        <taxon>Actinomycetes</taxon>
        <taxon>Propionibacteriales</taxon>
        <taxon>Kribbellaceae</taxon>
        <taxon>Kribbella</taxon>
    </lineage>
</organism>
<keyword evidence="6 9" id="KW-1133">Transmembrane helix</keyword>
<dbReference type="EMBL" id="JACHNF010000001">
    <property type="protein sequence ID" value="MBB5979922.1"/>
    <property type="molecule type" value="Genomic_DNA"/>
</dbReference>